<evidence type="ECO:0000256" key="1">
    <source>
        <dbReference type="SAM" id="MobiDB-lite"/>
    </source>
</evidence>
<gene>
    <name evidence="2" type="ORF">Drose_29065</name>
</gene>
<name>A0ABY5Z0K0_9ACTN</name>
<dbReference type="EMBL" id="CP073721">
    <property type="protein sequence ID" value="UWZ35179.1"/>
    <property type="molecule type" value="Genomic_DNA"/>
</dbReference>
<organism evidence="2 3">
    <name type="scientific">Dactylosporangium roseum</name>
    <dbReference type="NCBI Taxonomy" id="47989"/>
    <lineage>
        <taxon>Bacteria</taxon>
        <taxon>Bacillati</taxon>
        <taxon>Actinomycetota</taxon>
        <taxon>Actinomycetes</taxon>
        <taxon>Micromonosporales</taxon>
        <taxon>Micromonosporaceae</taxon>
        <taxon>Dactylosporangium</taxon>
    </lineage>
</organism>
<sequence>MDDSRADTPPEITPDAEADHRRLRARKRLNDASARVNAESRMESREQVREIMGWA</sequence>
<accession>A0ABY5Z0K0</accession>
<protein>
    <submittedName>
        <fullName evidence="2">Uncharacterized protein</fullName>
    </submittedName>
</protein>
<evidence type="ECO:0000313" key="2">
    <source>
        <dbReference type="EMBL" id="UWZ35179.1"/>
    </source>
</evidence>
<dbReference type="RefSeq" id="WP_260724522.1">
    <property type="nucleotide sequence ID" value="NZ_BAAABS010000060.1"/>
</dbReference>
<keyword evidence="3" id="KW-1185">Reference proteome</keyword>
<feature type="region of interest" description="Disordered" evidence="1">
    <location>
        <begin position="1"/>
        <end position="21"/>
    </location>
</feature>
<dbReference type="Proteomes" id="UP001058271">
    <property type="component" value="Chromosome"/>
</dbReference>
<evidence type="ECO:0000313" key="3">
    <source>
        <dbReference type="Proteomes" id="UP001058271"/>
    </source>
</evidence>
<reference evidence="2" key="1">
    <citation type="submission" date="2021-04" db="EMBL/GenBank/DDBJ databases">
        <title>Biosynthetic gene clusters of Dactylosporangioum roseum.</title>
        <authorList>
            <person name="Hartkoorn R.C."/>
            <person name="Beaudoing E."/>
            <person name="Hot D."/>
            <person name="Moureu S."/>
        </authorList>
    </citation>
    <scope>NUCLEOTIDE SEQUENCE</scope>
    <source>
        <strain evidence="2">NRRL B-16295</strain>
    </source>
</reference>
<proteinExistence type="predicted"/>